<organism evidence="1">
    <name type="scientific">Culex pipiens</name>
    <name type="common">House mosquito</name>
    <dbReference type="NCBI Taxonomy" id="7175"/>
    <lineage>
        <taxon>Eukaryota</taxon>
        <taxon>Metazoa</taxon>
        <taxon>Ecdysozoa</taxon>
        <taxon>Arthropoda</taxon>
        <taxon>Hexapoda</taxon>
        <taxon>Insecta</taxon>
        <taxon>Pterygota</taxon>
        <taxon>Neoptera</taxon>
        <taxon>Endopterygota</taxon>
        <taxon>Diptera</taxon>
        <taxon>Nematocera</taxon>
        <taxon>Culicoidea</taxon>
        <taxon>Culicidae</taxon>
        <taxon>Culicinae</taxon>
        <taxon>Culicini</taxon>
        <taxon>Culex</taxon>
        <taxon>Culex</taxon>
    </lineage>
</organism>
<protein>
    <submittedName>
        <fullName evidence="1">(northern house mosquito) hypothetical protein</fullName>
    </submittedName>
</protein>
<reference evidence="1" key="1">
    <citation type="submission" date="2021-05" db="EMBL/GenBank/DDBJ databases">
        <authorList>
            <person name="Alioto T."/>
            <person name="Alioto T."/>
            <person name="Gomez Garrido J."/>
        </authorList>
    </citation>
    <scope>NUCLEOTIDE SEQUENCE</scope>
</reference>
<dbReference type="AlphaFoldDB" id="A0A8D8J0Q9"/>
<dbReference type="EMBL" id="HBUE01167489">
    <property type="protein sequence ID" value="CAG6513378.1"/>
    <property type="molecule type" value="Transcribed_RNA"/>
</dbReference>
<evidence type="ECO:0000313" key="1">
    <source>
        <dbReference type="EMBL" id="CAG6564845.1"/>
    </source>
</evidence>
<dbReference type="EMBL" id="HBUE01272804">
    <property type="protein sequence ID" value="CAG6564845.1"/>
    <property type="molecule type" value="Transcribed_RNA"/>
</dbReference>
<accession>A0A8D8J0Q9</accession>
<name>A0A8D8J0Q9_CULPI</name>
<sequence length="115" mass="11989">MRPGVMGKLGVWISHACATDEPSAELLRSRMIFVIGVSWRGSGTRKRGVTGKFSSSALKGVSSRAETLKLKSLGAGGGGSFEVMTSGGSGTTSCCCCSFSRRTYSALDFFANSFG</sequence>
<proteinExistence type="predicted"/>